<name>A0A2P8CKA4_9BACT</name>
<dbReference type="InterPro" id="IPR051799">
    <property type="entry name" value="NADH_flavin_oxidoreductase"/>
</dbReference>
<feature type="domain" description="NADH:flavin oxidoreductase/NADH oxidase N-terminal" evidence="3">
    <location>
        <begin position="8"/>
        <end position="340"/>
    </location>
</feature>
<evidence type="ECO:0000259" key="3">
    <source>
        <dbReference type="Pfam" id="PF00724"/>
    </source>
</evidence>
<dbReference type="GO" id="GO:0016491">
    <property type="term" value="F:oxidoreductase activity"/>
    <property type="evidence" value="ECO:0007669"/>
    <property type="project" value="UniProtKB-KW"/>
</dbReference>
<evidence type="ECO:0000313" key="5">
    <source>
        <dbReference type="EMBL" id="PSK85382.1"/>
    </source>
</evidence>
<evidence type="ECO:0000313" key="7">
    <source>
        <dbReference type="Proteomes" id="UP000396862"/>
    </source>
</evidence>
<dbReference type="OrthoDB" id="9772736at2"/>
<evidence type="ECO:0000313" key="4">
    <source>
        <dbReference type="EMBL" id="GET20001.1"/>
    </source>
</evidence>
<reference evidence="5 6" key="1">
    <citation type="submission" date="2018-03" db="EMBL/GenBank/DDBJ databases">
        <title>Genomic Encyclopedia of Archaeal and Bacterial Type Strains, Phase II (KMG-II): from individual species to whole genera.</title>
        <authorList>
            <person name="Goeker M."/>
        </authorList>
    </citation>
    <scope>NUCLEOTIDE SEQUENCE [LARGE SCALE GENOMIC DNA]</scope>
    <source>
        <strain evidence="5 6">DSM 27267</strain>
    </source>
</reference>
<evidence type="ECO:0000256" key="1">
    <source>
        <dbReference type="ARBA" id="ARBA00022630"/>
    </source>
</evidence>
<dbReference type="Proteomes" id="UP000396862">
    <property type="component" value="Unassembled WGS sequence"/>
</dbReference>
<dbReference type="RefSeq" id="WP_106540432.1">
    <property type="nucleotide sequence ID" value="NZ_BLAU01000001.1"/>
</dbReference>
<keyword evidence="1" id="KW-0285">Flavoprotein</keyword>
<comment type="caution">
    <text evidence="5">The sequence shown here is derived from an EMBL/GenBank/DDBJ whole genome shotgun (WGS) entry which is preliminary data.</text>
</comment>
<keyword evidence="2" id="KW-0560">Oxidoreductase</keyword>
<keyword evidence="7" id="KW-1185">Reference proteome</keyword>
<organism evidence="5 6">
    <name type="scientific">Prolixibacter denitrificans</name>
    <dbReference type="NCBI Taxonomy" id="1541063"/>
    <lineage>
        <taxon>Bacteria</taxon>
        <taxon>Pseudomonadati</taxon>
        <taxon>Bacteroidota</taxon>
        <taxon>Bacteroidia</taxon>
        <taxon>Marinilabiliales</taxon>
        <taxon>Prolixibacteraceae</taxon>
        <taxon>Prolixibacter</taxon>
    </lineage>
</organism>
<dbReference type="PANTHER" id="PTHR43656:SF2">
    <property type="entry name" value="BINDING OXIDOREDUCTASE, PUTATIVE (AFU_ORTHOLOGUE AFUA_2G08260)-RELATED"/>
    <property type="match status" value="1"/>
</dbReference>
<protein>
    <submittedName>
        <fullName evidence="5">2,4-dienoyl-CoA reductase-like NADH-dependent reductase (Old Yellow Enzyme family)</fullName>
    </submittedName>
    <submittedName>
        <fullName evidence="4">NADH-dependent flavin oxidoreductase YqiG</fullName>
    </submittedName>
</protein>
<reference evidence="4 7" key="2">
    <citation type="submission" date="2019-10" db="EMBL/GenBank/DDBJ databases">
        <title>Prolixibacter strains distinguished by the presence of nitrate reductase genes were adept at nitrate-dependent anaerobic corrosion of metallic iron and carbon steel.</title>
        <authorList>
            <person name="Iino T."/>
            <person name="Shono N."/>
            <person name="Ito K."/>
            <person name="Nakamura R."/>
            <person name="Sueoka K."/>
            <person name="Harayama S."/>
            <person name="Ohkuma M."/>
        </authorList>
    </citation>
    <scope>NUCLEOTIDE SEQUENCE [LARGE SCALE GENOMIC DNA]</scope>
    <source>
        <strain evidence="4 7">MIC1-1</strain>
    </source>
</reference>
<dbReference type="Pfam" id="PF00724">
    <property type="entry name" value="Oxidored_FMN"/>
    <property type="match status" value="1"/>
</dbReference>
<dbReference type="Gene3D" id="3.20.20.70">
    <property type="entry name" value="Aldolase class I"/>
    <property type="match status" value="1"/>
</dbReference>
<dbReference type="AlphaFoldDB" id="A0A2P8CKA4"/>
<dbReference type="EMBL" id="PYGC01000001">
    <property type="protein sequence ID" value="PSK85382.1"/>
    <property type="molecule type" value="Genomic_DNA"/>
</dbReference>
<gene>
    <name evidence="4" type="primary">yqiG</name>
    <name evidence="5" type="ORF">CLV93_101338</name>
    <name evidence="4" type="ORF">JCM18694_02470</name>
</gene>
<dbReference type="PANTHER" id="PTHR43656">
    <property type="entry name" value="BINDING OXIDOREDUCTASE, PUTATIVE (AFU_ORTHOLOGUE AFUA_2G08260)-RELATED"/>
    <property type="match status" value="1"/>
</dbReference>
<evidence type="ECO:0000256" key="2">
    <source>
        <dbReference type="ARBA" id="ARBA00023002"/>
    </source>
</evidence>
<dbReference type="InterPro" id="IPR013785">
    <property type="entry name" value="Aldolase_TIM"/>
</dbReference>
<dbReference type="CDD" id="cd04735">
    <property type="entry name" value="OYE_like_4_FMN"/>
    <property type="match status" value="1"/>
</dbReference>
<dbReference type="EMBL" id="BLAU01000001">
    <property type="protein sequence ID" value="GET20001.1"/>
    <property type="molecule type" value="Genomic_DNA"/>
</dbReference>
<dbReference type="SUPFAM" id="SSF51395">
    <property type="entry name" value="FMN-linked oxidoreductases"/>
    <property type="match status" value="1"/>
</dbReference>
<evidence type="ECO:0000313" key="6">
    <source>
        <dbReference type="Proteomes" id="UP000240621"/>
    </source>
</evidence>
<sequence>MNPKYASLWEPFRLPVSGIDLKNRIMMAPMTTWSGNPDGTVSDAEIEYYKKRSGGAGVVATACAYVMPEGKAFSGQIGVHSDDMLPSLTRIAQTIQKEGAKAILQIHHGGRMCPPGEVPEGQPVSASAVAAEREGAAVPRAMTEEEILAAIKAYGNATRLAILAGFDGVEIHGANTYLIQQFFSPHSNRRTDEWGGTLEKRMKFPLAVVDDVLKNVKQYATSPFAVGYRLSPEEMEEPGITIEDTFQLVDALAEKPIDYLHISTLDFWGGSMRDESDKRSRTTLIQECVGNKIPVIGVGSLHTPDDVLKVVEEGNVPLVALGRELLMEPEWVQKAQNGSTDKIRTTLSVHDQDELVIPDNLWHGLITRKGWLPVVDNE</sequence>
<accession>A0A2P8CKA4</accession>
<dbReference type="InterPro" id="IPR001155">
    <property type="entry name" value="OxRdtase_FMN_N"/>
</dbReference>
<dbReference type="Proteomes" id="UP000240621">
    <property type="component" value="Unassembled WGS sequence"/>
</dbReference>
<proteinExistence type="predicted"/>
<dbReference type="GO" id="GO:0010181">
    <property type="term" value="F:FMN binding"/>
    <property type="evidence" value="ECO:0007669"/>
    <property type="project" value="InterPro"/>
</dbReference>